<dbReference type="RefSeq" id="XP_002897058.1">
    <property type="nucleotide sequence ID" value="XM_002897012.1"/>
</dbReference>
<dbReference type="Proteomes" id="UP000006643">
    <property type="component" value="Unassembled WGS sequence"/>
</dbReference>
<dbReference type="KEGG" id="pif:PITG_17164"/>
<name>D0NV67_PHYIT</name>
<reference evidence="3" key="1">
    <citation type="journal article" date="2009" name="Nature">
        <title>Genome sequence and analysis of the Irish potato famine pathogen Phytophthora infestans.</title>
        <authorList>
            <consortium name="The Broad Institute Genome Sequencing Platform"/>
            <person name="Haas B.J."/>
            <person name="Kamoun S."/>
            <person name="Zody M.C."/>
            <person name="Jiang R.H."/>
            <person name="Handsaker R.E."/>
            <person name="Cano L.M."/>
            <person name="Grabherr M."/>
            <person name="Kodira C.D."/>
            <person name="Raffaele S."/>
            <person name="Torto-Alalibo T."/>
            <person name="Bozkurt T.O."/>
            <person name="Ah-Fong A.M."/>
            <person name="Alvarado L."/>
            <person name="Anderson V.L."/>
            <person name="Armstrong M.R."/>
            <person name="Avrova A."/>
            <person name="Baxter L."/>
            <person name="Beynon J."/>
            <person name="Boevink P.C."/>
            <person name="Bollmann S.R."/>
            <person name="Bos J.I."/>
            <person name="Bulone V."/>
            <person name="Cai G."/>
            <person name="Cakir C."/>
            <person name="Carrington J.C."/>
            <person name="Chawner M."/>
            <person name="Conti L."/>
            <person name="Costanzo S."/>
            <person name="Ewan R."/>
            <person name="Fahlgren N."/>
            <person name="Fischbach M.A."/>
            <person name="Fugelstad J."/>
            <person name="Gilroy E.M."/>
            <person name="Gnerre S."/>
            <person name="Green P.J."/>
            <person name="Grenville-Briggs L.J."/>
            <person name="Griffith J."/>
            <person name="Grunwald N.J."/>
            <person name="Horn K."/>
            <person name="Horner N.R."/>
            <person name="Hu C.H."/>
            <person name="Huitema E."/>
            <person name="Jeong D.H."/>
            <person name="Jones A.M."/>
            <person name="Jones J.D."/>
            <person name="Jones R.W."/>
            <person name="Karlsson E.K."/>
            <person name="Kunjeti S.G."/>
            <person name="Lamour K."/>
            <person name="Liu Z."/>
            <person name="Ma L."/>
            <person name="Maclean D."/>
            <person name="Chibucos M.C."/>
            <person name="McDonald H."/>
            <person name="McWalters J."/>
            <person name="Meijer H.J."/>
            <person name="Morgan W."/>
            <person name="Morris P.F."/>
            <person name="Munro C.A."/>
            <person name="O'Neill K."/>
            <person name="Ospina-Giraldo M."/>
            <person name="Pinzon A."/>
            <person name="Pritchard L."/>
            <person name="Ramsahoye B."/>
            <person name="Ren Q."/>
            <person name="Restrepo S."/>
            <person name="Roy S."/>
            <person name="Sadanandom A."/>
            <person name="Savidor A."/>
            <person name="Schornack S."/>
            <person name="Schwartz D.C."/>
            <person name="Schumann U.D."/>
            <person name="Schwessinger B."/>
            <person name="Seyer L."/>
            <person name="Sharpe T."/>
            <person name="Silvar C."/>
            <person name="Song J."/>
            <person name="Studholme D.J."/>
            <person name="Sykes S."/>
            <person name="Thines M."/>
            <person name="van de Vondervoort P.J."/>
            <person name="Phuntumart V."/>
            <person name="Wawra S."/>
            <person name="Weide R."/>
            <person name="Win J."/>
            <person name="Young C."/>
            <person name="Zhou S."/>
            <person name="Fry W."/>
            <person name="Meyers B.C."/>
            <person name="van West P."/>
            <person name="Ristaino J."/>
            <person name="Govers F."/>
            <person name="Birch P.R."/>
            <person name="Whisson S.C."/>
            <person name="Judelson H.S."/>
            <person name="Nusbaum C."/>
        </authorList>
    </citation>
    <scope>NUCLEOTIDE SEQUENCE [LARGE SCALE GENOMIC DNA]</scope>
    <source>
        <strain evidence="3">T30-4</strain>
    </source>
</reference>
<gene>
    <name evidence="2" type="ORF">PITG_17164</name>
</gene>
<feature type="compositionally biased region" description="Polar residues" evidence="1">
    <location>
        <begin position="59"/>
        <end position="77"/>
    </location>
</feature>
<evidence type="ECO:0000313" key="2">
    <source>
        <dbReference type="EMBL" id="EEY66539.1"/>
    </source>
</evidence>
<dbReference type="STRING" id="403677.D0NV67"/>
<feature type="region of interest" description="Disordered" evidence="1">
    <location>
        <begin position="1"/>
        <end position="24"/>
    </location>
</feature>
<dbReference type="EMBL" id="DS028167">
    <property type="protein sequence ID" value="EEY66539.1"/>
    <property type="molecule type" value="Genomic_DNA"/>
</dbReference>
<feature type="compositionally biased region" description="Polar residues" evidence="1">
    <location>
        <begin position="90"/>
        <end position="100"/>
    </location>
</feature>
<proteinExistence type="predicted"/>
<evidence type="ECO:0000313" key="3">
    <source>
        <dbReference type="Proteomes" id="UP000006643"/>
    </source>
</evidence>
<dbReference type="GeneID" id="9468657"/>
<sequence>MQRPSRNWTRFVTNATTPPSKKQLVQLERWTQEIQRRQAEQETLNRLVQQLAKHIKGSAVQTNTQANLSGSSESQDSIDAAHPRSDRRNSQLSNEQSEISPSDVPLTVDAADEETKGGDAAQERPPLFTIFEARSSTADSSRSESKPATLSKPQVFRTQGVSKS</sequence>
<feature type="compositionally biased region" description="Polar residues" evidence="1">
    <location>
        <begin position="1"/>
        <end position="20"/>
    </location>
</feature>
<dbReference type="AlphaFoldDB" id="D0NV67"/>
<keyword evidence="3" id="KW-1185">Reference proteome</keyword>
<feature type="region of interest" description="Disordered" evidence="1">
    <location>
        <begin position="58"/>
        <end position="164"/>
    </location>
</feature>
<dbReference type="InParanoid" id="D0NV67"/>
<evidence type="ECO:0000256" key="1">
    <source>
        <dbReference type="SAM" id="MobiDB-lite"/>
    </source>
</evidence>
<dbReference type="HOGENOM" id="CLU_1622229_0_0_1"/>
<protein>
    <submittedName>
        <fullName evidence="2">Uncharacterized protein</fullName>
    </submittedName>
</protein>
<accession>D0NV67</accession>
<feature type="compositionally biased region" description="Polar residues" evidence="1">
    <location>
        <begin position="146"/>
        <end position="164"/>
    </location>
</feature>
<feature type="compositionally biased region" description="Basic and acidic residues" evidence="1">
    <location>
        <begin position="79"/>
        <end position="89"/>
    </location>
</feature>
<dbReference type="VEuPathDB" id="FungiDB:PITG_17164"/>
<organism evidence="2 3">
    <name type="scientific">Phytophthora infestans (strain T30-4)</name>
    <name type="common">Potato late blight agent</name>
    <dbReference type="NCBI Taxonomy" id="403677"/>
    <lineage>
        <taxon>Eukaryota</taxon>
        <taxon>Sar</taxon>
        <taxon>Stramenopiles</taxon>
        <taxon>Oomycota</taxon>
        <taxon>Peronosporomycetes</taxon>
        <taxon>Peronosporales</taxon>
        <taxon>Peronosporaceae</taxon>
        <taxon>Phytophthora</taxon>
    </lineage>
</organism>
<dbReference type="OrthoDB" id="114364at2759"/>